<name>A0A4Y2C0Q0_ARAVE</name>
<gene>
    <name evidence="2" type="ORF">AVEN_128691_1</name>
</gene>
<keyword evidence="3" id="KW-1185">Reference proteome</keyword>
<sequence>MMRTTPELAPPSPNFHATPAGGRSATTYDLAGPLHGSLRWSRSRAWSPPAPKAGTLPLGHRGPHLYTIPQIDETDEMETKYELIETHTELSNGNSLKKCRAAQQNENEESKERNSLLTENDEQIPFMPTFKEKEKIWLLAC</sequence>
<dbReference type="Proteomes" id="UP000499080">
    <property type="component" value="Unassembled WGS sequence"/>
</dbReference>
<organism evidence="2 3">
    <name type="scientific">Araneus ventricosus</name>
    <name type="common">Orbweaver spider</name>
    <name type="synonym">Epeira ventricosa</name>
    <dbReference type="NCBI Taxonomy" id="182803"/>
    <lineage>
        <taxon>Eukaryota</taxon>
        <taxon>Metazoa</taxon>
        <taxon>Ecdysozoa</taxon>
        <taxon>Arthropoda</taxon>
        <taxon>Chelicerata</taxon>
        <taxon>Arachnida</taxon>
        <taxon>Araneae</taxon>
        <taxon>Araneomorphae</taxon>
        <taxon>Entelegynae</taxon>
        <taxon>Araneoidea</taxon>
        <taxon>Araneidae</taxon>
        <taxon>Araneus</taxon>
    </lineage>
</organism>
<accession>A0A4Y2C0Q0</accession>
<protein>
    <submittedName>
        <fullName evidence="2">Uncharacterized protein</fullName>
    </submittedName>
</protein>
<proteinExistence type="predicted"/>
<feature type="region of interest" description="Disordered" evidence="1">
    <location>
        <begin position="88"/>
        <end position="116"/>
    </location>
</feature>
<dbReference type="EMBL" id="BGPR01161429">
    <property type="protein sequence ID" value="GBL97337.1"/>
    <property type="molecule type" value="Genomic_DNA"/>
</dbReference>
<reference evidence="2 3" key="1">
    <citation type="journal article" date="2019" name="Sci. Rep.">
        <title>Orb-weaving spider Araneus ventricosus genome elucidates the spidroin gene catalogue.</title>
        <authorList>
            <person name="Kono N."/>
            <person name="Nakamura H."/>
            <person name="Ohtoshi R."/>
            <person name="Moran D.A.P."/>
            <person name="Shinohara A."/>
            <person name="Yoshida Y."/>
            <person name="Fujiwara M."/>
            <person name="Mori M."/>
            <person name="Tomita M."/>
            <person name="Arakawa K."/>
        </authorList>
    </citation>
    <scope>NUCLEOTIDE SEQUENCE [LARGE SCALE GENOMIC DNA]</scope>
</reference>
<evidence type="ECO:0000313" key="3">
    <source>
        <dbReference type="Proteomes" id="UP000499080"/>
    </source>
</evidence>
<evidence type="ECO:0000256" key="1">
    <source>
        <dbReference type="SAM" id="MobiDB-lite"/>
    </source>
</evidence>
<evidence type="ECO:0000313" key="2">
    <source>
        <dbReference type="EMBL" id="GBL97337.1"/>
    </source>
</evidence>
<comment type="caution">
    <text evidence="2">The sequence shown here is derived from an EMBL/GenBank/DDBJ whole genome shotgun (WGS) entry which is preliminary data.</text>
</comment>
<feature type="region of interest" description="Disordered" evidence="1">
    <location>
        <begin position="1"/>
        <end position="65"/>
    </location>
</feature>
<dbReference type="AlphaFoldDB" id="A0A4Y2C0Q0"/>